<dbReference type="EMBL" id="CAJVPQ010000281">
    <property type="protein sequence ID" value="CAG8466288.1"/>
    <property type="molecule type" value="Genomic_DNA"/>
</dbReference>
<evidence type="ECO:0000313" key="1">
    <source>
        <dbReference type="EMBL" id="CAG8466288.1"/>
    </source>
</evidence>
<dbReference type="AlphaFoldDB" id="A0A9N8Z3J5"/>
<accession>A0A9N8Z3J5</accession>
<keyword evidence="2" id="KW-1185">Reference proteome</keyword>
<sequence>MDGGGDRAYIRLQLKCLFIGTIKSLCIDRWEHIGNLAGWFMFISRTNKMNK</sequence>
<dbReference type="Proteomes" id="UP000789570">
    <property type="component" value="Unassembled WGS sequence"/>
</dbReference>
<protein>
    <submittedName>
        <fullName evidence="1">10895_t:CDS:1</fullName>
    </submittedName>
</protein>
<organism evidence="1 2">
    <name type="scientific">Funneliformis caledonium</name>
    <dbReference type="NCBI Taxonomy" id="1117310"/>
    <lineage>
        <taxon>Eukaryota</taxon>
        <taxon>Fungi</taxon>
        <taxon>Fungi incertae sedis</taxon>
        <taxon>Mucoromycota</taxon>
        <taxon>Glomeromycotina</taxon>
        <taxon>Glomeromycetes</taxon>
        <taxon>Glomerales</taxon>
        <taxon>Glomeraceae</taxon>
        <taxon>Funneliformis</taxon>
    </lineage>
</organism>
<comment type="caution">
    <text evidence="1">The sequence shown here is derived from an EMBL/GenBank/DDBJ whole genome shotgun (WGS) entry which is preliminary data.</text>
</comment>
<gene>
    <name evidence="1" type="ORF">FCALED_LOCUS1995</name>
</gene>
<name>A0A9N8Z3J5_9GLOM</name>
<proteinExistence type="predicted"/>
<reference evidence="1" key="1">
    <citation type="submission" date="2021-06" db="EMBL/GenBank/DDBJ databases">
        <authorList>
            <person name="Kallberg Y."/>
            <person name="Tangrot J."/>
            <person name="Rosling A."/>
        </authorList>
    </citation>
    <scope>NUCLEOTIDE SEQUENCE</scope>
    <source>
        <strain evidence="1">UK204</strain>
    </source>
</reference>
<evidence type="ECO:0000313" key="2">
    <source>
        <dbReference type="Proteomes" id="UP000789570"/>
    </source>
</evidence>